<name>A0A419N977_9GAMM</name>
<dbReference type="Proteomes" id="UP000284908">
    <property type="component" value="Unassembled WGS sequence"/>
</dbReference>
<comment type="caution">
    <text evidence="3">The sequence shown here is derived from an EMBL/GenBank/DDBJ whole genome shotgun (WGS) entry which is preliminary data.</text>
</comment>
<gene>
    <name evidence="3" type="ORF">D6C13_10885</name>
</gene>
<dbReference type="EMBL" id="RAHH01000011">
    <property type="protein sequence ID" value="RJT44255.1"/>
    <property type="molecule type" value="Genomic_DNA"/>
</dbReference>
<proteinExistence type="inferred from homology"/>
<dbReference type="Pfam" id="PF02604">
    <property type="entry name" value="PhdYeFM_antitox"/>
    <property type="match status" value="1"/>
</dbReference>
<dbReference type="InterPro" id="IPR036165">
    <property type="entry name" value="YefM-like_sf"/>
</dbReference>
<dbReference type="NCBIfam" id="TIGR01552">
    <property type="entry name" value="phd_fam"/>
    <property type="match status" value="1"/>
</dbReference>
<dbReference type="OrthoDB" id="165038at2"/>
<accession>A0A419N977</accession>
<evidence type="ECO:0000256" key="2">
    <source>
        <dbReference type="RuleBase" id="RU362080"/>
    </source>
</evidence>
<organism evidence="3 4">
    <name type="scientific">Rahnella woolbedingensis</name>
    <dbReference type="NCBI Taxonomy" id="1510574"/>
    <lineage>
        <taxon>Bacteria</taxon>
        <taxon>Pseudomonadati</taxon>
        <taxon>Pseudomonadota</taxon>
        <taxon>Gammaproteobacteria</taxon>
        <taxon>Enterobacterales</taxon>
        <taxon>Yersiniaceae</taxon>
        <taxon>Rahnella</taxon>
    </lineage>
</organism>
<comment type="similarity">
    <text evidence="1 2">Belongs to the phD/YefM antitoxin family.</text>
</comment>
<dbReference type="SUPFAM" id="SSF143120">
    <property type="entry name" value="YefM-like"/>
    <property type="match status" value="1"/>
</dbReference>
<sequence length="64" mass="7169">MKSLSANEVKTQFGDVLLSVQREPVQINRNGKPVAVMHHSRSPADILAMRLHEPDACYQAILQE</sequence>
<reference evidence="3 4" key="1">
    <citation type="submission" date="2018-09" db="EMBL/GenBank/DDBJ databases">
        <authorList>
            <person name="Le Fleche-Mateos A."/>
        </authorList>
    </citation>
    <scope>NUCLEOTIDE SEQUENCE [LARGE SCALE GENOMIC DNA]</scope>
    <source>
        <strain evidence="3 4">DSM 27399</strain>
    </source>
</reference>
<keyword evidence="4" id="KW-1185">Reference proteome</keyword>
<protein>
    <recommendedName>
        <fullName evidence="2">Antitoxin</fullName>
    </recommendedName>
</protein>
<dbReference type="InterPro" id="IPR006442">
    <property type="entry name" value="Antitoxin_Phd/YefM"/>
</dbReference>
<dbReference type="Gene3D" id="3.40.1620.10">
    <property type="entry name" value="YefM-like domain"/>
    <property type="match status" value="1"/>
</dbReference>
<evidence type="ECO:0000313" key="3">
    <source>
        <dbReference type="EMBL" id="RJT44255.1"/>
    </source>
</evidence>
<dbReference type="AlphaFoldDB" id="A0A419N977"/>
<comment type="function">
    <text evidence="2">Antitoxin component of a type II toxin-antitoxin (TA) system.</text>
</comment>
<evidence type="ECO:0000313" key="4">
    <source>
        <dbReference type="Proteomes" id="UP000284908"/>
    </source>
</evidence>
<evidence type="ECO:0000256" key="1">
    <source>
        <dbReference type="ARBA" id="ARBA00009981"/>
    </source>
</evidence>